<evidence type="ECO:0000313" key="5">
    <source>
        <dbReference type="Proteomes" id="UP000293719"/>
    </source>
</evidence>
<dbReference type="InterPro" id="IPR016181">
    <property type="entry name" value="Acyl_CoA_acyltransferase"/>
</dbReference>
<dbReference type="SUPFAM" id="SSF55729">
    <property type="entry name" value="Acyl-CoA N-acyltransferases (Nat)"/>
    <property type="match status" value="1"/>
</dbReference>
<dbReference type="GO" id="GO:0016747">
    <property type="term" value="F:acyltransferase activity, transferring groups other than amino-acyl groups"/>
    <property type="evidence" value="ECO:0007669"/>
    <property type="project" value="InterPro"/>
</dbReference>
<evidence type="ECO:0000259" key="3">
    <source>
        <dbReference type="PROSITE" id="PS51186"/>
    </source>
</evidence>
<dbReference type="Gene3D" id="3.40.630.30">
    <property type="match status" value="1"/>
</dbReference>
<dbReference type="PANTHER" id="PTHR43877">
    <property type="entry name" value="AMINOALKYLPHOSPHONATE N-ACETYLTRANSFERASE-RELATED-RELATED"/>
    <property type="match status" value="1"/>
</dbReference>
<organism evidence="4 5">
    <name type="scientific">Roseitalea porphyridii</name>
    <dbReference type="NCBI Taxonomy" id="1852022"/>
    <lineage>
        <taxon>Bacteria</taxon>
        <taxon>Pseudomonadati</taxon>
        <taxon>Pseudomonadota</taxon>
        <taxon>Alphaproteobacteria</taxon>
        <taxon>Hyphomicrobiales</taxon>
        <taxon>Ahrensiaceae</taxon>
        <taxon>Roseitalea</taxon>
    </lineage>
</organism>
<dbReference type="InterPro" id="IPR050832">
    <property type="entry name" value="Bact_Acetyltransf"/>
</dbReference>
<keyword evidence="5" id="KW-1185">Reference proteome</keyword>
<sequence length="148" mass="16495">MLTLRRTQGETDMAACLAIRHQVFVREQCVDEDLERDGLDDRCIHYLAVDGQTPVGTARVMPLEGRYKIQRMAVLSERRGTGVGAALMEFIMDDLAEAAAASGRHFFLSSQVHAMAFYEKLGFVACSDEFMDAGIAHRDMRAPARIRA</sequence>
<dbReference type="AlphaFoldDB" id="A0A4P6V7P9"/>
<keyword evidence="1 4" id="KW-0808">Transferase</keyword>
<name>A0A4P6V7P9_9HYPH</name>
<proteinExistence type="predicted"/>
<dbReference type="Pfam" id="PF13673">
    <property type="entry name" value="Acetyltransf_10"/>
    <property type="match status" value="1"/>
</dbReference>
<evidence type="ECO:0000256" key="1">
    <source>
        <dbReference type="ARBA" id="ARBA00022679"/>
    </source>
</evidence>
<dbReference type="CDD" id="cd04301">
    <property type="entry name" value="NAT_SF"/>
    <property type="match status" value="1"/>
</dbReference>
<dbReference type="InterPro" id="IPR000182">
    <property type="entry name" value="GNAT_dom"/>
</dbReference>
<feature type="domain" description="N-acetyltransferase" evidence="3">
    <location>
        <begin position="2"/>
        <end position="145"/>
    </location>
</feature>
<dbReference type="OrthoDB" id="9796171at2"/>
<dbReference type="KEGG" id="rpod:E0E05_13845"/>
<evidence type="ECO:0000256" key="2">
    <source>
        <dbReference type="ARBA" id="ARBA00023315"/>
    </source>
</evidence>
<reference evidence="4 5" key="1">
    <citation type="journal article" date="2017" name="Int. J. Syst. Evol. Microbiol.">
        <title>Roseitalea porphyridii gen. nov., sp. nov., isolated from a red alga, and reclassification of Hoeflea suaedae Chung et al. 2013 as Pseudohoeflea suaedae gen. nov., comb. nov.</title>
        <authorList>
            <person name="Hyeon J.W."/>
            <person name="Jeong S.E."/>
            <person name="Baek K."/>
            <person name="Jeon C.O."/>
        </authorList>
    </citation>
    <scope>NUCLEOTIDE SEQUENCE [LARGE SCALE GENOMIC DNA]</scope>
    <source>
        <strain evidence="4 5">MA7-20</strain>
    </source>
</reference>
<accession>A0A4P6V7P9</accession>
<protein>
    <submittedName>
        <fullName evidence="4">GNAT family N-acetyltransferase</fullName>
    </submittedName>
</protein>
<dbReference type="EMBL" id="CP036532">
    <property type="protein sequence ID" value="QBK32406.1"/>
    <property type="molecule type" value="Genomic_DNA"/>
</dbReference>
<evidence type="ECO:0000313" key="4">
    <source>
        <dbReference type="EMBL" id="QBK32406.1"/>
    </source>
</evidence>
<dbReference type="PROSITE" id="PS51186">
    <property type="entry name" value="GNAT"/>
    <property type="match status" value="1"/>
</dbReference>
<keyword evidence="2" id="KW-0012">Acyltransferase</keyword>
<gene>
    <name evidence="4" type="ORF">E0E05_13845</name>
</gene>
<dbReference type="Proteomes" id="UP000293719">
    <property type="component" value="Chromosome"/>
</dbReference>